<reference evidence="2" key="1">
    <citation type="submission" date="2018-07" db="EMBL/GenBank/DDBJ databases">
        <authorList>
            <person name="Liu B.-T."/>
            <person name="Du Z."/>
        </authorList>
    </citation>
    <scope>NUCLEOTIDE SEQUENCE [LARGE SCALE GENOMIC DNA]</scope>
    <source>
        <strain evidence="2">XYN52</strain>
    </source>
</reference>
<dbReference type="Proteomes" id="UP000253759">
    <property type="component" value="Unassembled WGS sequence"/>
</dbReference>
<evidence type="ECO:0000313" key="1">
    <source>
        <dbReference type="EMBL" id="RDE08370.1"/>
    </source>
</evidence>
<dbReference type="EMBL" id="QQNH01000017">
    <property type="protein sequence ID" value="RDE08370.1"/>
    <property type="molecule type" value="Genomic_DNA"/>
</dbReference>
<proteinExistence type="predicted"/>
<dbReference type="AlphaFoldDB" id="A0A369W4U3"/>
<accession>A0A369W4U3</accession>
<keyword evidence="2" id="KW-1185">Reference proteome</keyword>
<organism evidence="1 2">
    <name type="scientific">Pelagibacterium lacus</name>
    <dbReference type="NCBI Taxonomy" id="2282655"/>
    <lineage>
        <taxon>Bacteria</taxon>
        <taxon>Pseudomonadati</taxon>
        <taxon>Pseudomonadota</taxon>
        <taxon>Alphaproteobacteria</taxon>
        <taxon>Hyphomicrobiales</taxon>
        <taxon>Devosiaceae</taxon>
        <taxon>Pelagibacterium</taxon>
    </lineage>
</organism>
<name>A0A369W4U3_9HYPH</name>
<gene>
    <name evidence="1" type="ORF">DVH29_11605</name>
</gene>
<dbReference type="OrthoDB" id="8100743at2"/>
<protein>
    <recommendedName>
        <fullName evidence="3">TubC N-terminal docking domain-containing protein</fullName>
    </recommendedName>
</protein>
<sequence length="117" mass="13096">MADAAAILDRIRSFGANVVLDGDQLRLINSRKLPAEARAFLAQHREAIGDLLRRDREASFEERAAIVEFDAGAPREWAEAFARFLTRTKPAHVSEIEWSWFLGTCGRMIDEAPKVAA</sequence>
<dbReference type="RefSeq" id="WP_114646347.1">
    <property type="nucleotide sequence ID" value="NZ_QQNH01000017.1"/>
</dbReference>
<comment type="caution">
    <text evidence="1">The sequence shown here is derived from an EMBL/GenBank/DDBJ whole genome shotgun (WGS) entry which is preliminary data.</text>
</comment>
<evidence type="ECO:0000313" key="2">
    <source>
        <dbReference type="Proteomes" id="UP000253759"/>
    </source>
</evidence>
<evidence type="ECO:0008006" key="3">
    <source>
        <dbReference type="Google" id="ProtNLM"/>
    </source>
</evidence>